<gene>
    <name evidence="1" type="ORF">CRENBAI_003822</name>
</gene>
<protein>
    <submittedName>
        <fullName evidence="1">Uncharacterized protein</fullName>
    </submittedName>
</protein>
<name>A0AAV9S1N5_9TELE</name>
<keyword evidence="2" id="KW-1185">Reference proteome</keyword>
<organism evidence="1 2">
    <name type="scientific">Crenichthys baileyi</name>
    <name type="common">White River springfish</name>
    <dbReference type="NCBI Taxonomy" id="28760"/>
    <lineage>
        <taxon>Eukaryota</taxon>
        <taxon>Metazoa</taxon>
        <taxon>Chordata</taxon>
        <taxon>Craniata</taxon>
        <taxon>Vertebrata</taxon>
        <taxon>Euteleostomi</taxon>
        <taxon>Actinopterygii</taxon>
        <taxon>Neopterygii</taxon>
        <taxon>Teleostei</taxon>
        <taxon>Neoteleostei</taxon>
        <taxon>Acanthomorphata</taxon>
        <taxon>Ovalentaria</taxon>
        <taxon>Atherinomorphae</taxon>
        <taxon>Cyprinodontiformes</taxon>
        <taxon>Goodeidae</taxon>
        <taxon>Crenichthys</taxon>
    </lineage>
</organism>
<evidence type="ECO:0000313" key="1">
    <source>
        <dbReference type="EMBL" id="KAK5615255.1"/>
    </source>
</evidence>
<dbReference type="AlphaFoldDB" id="A0AAV9S1N5"/>
<sequence>MPDTRTANHYFTLLHVIVVPFGSKLKGHVCLPARRYSSVLPLLPVPFRDPHGNRSPCWSKAFLFSSDFSSSWAELKVGKFILRVPDKFLLAFNVVTHGWGPNSIT</sequence>
<proteinExistence type="predicted"/>
<reference evidence="1 2" key="1">
    <citation type="submission" date="2021-06" db="EMBL/GenBank/DDBJ databases">
        <authorList>
            <person name="Palmer J.M."/>
        </authorList>
    </citation>
    <scope>NUCLEOTIDE SEQUENCE [LARGE SCALE GENOMIC DNA]</scope>
    <source>
        <strain evidence="1 2">MEX-2019</strain>
        <tissue evidence="1">Muscle</tissue>
    </source>
</reference>
<accession>A0AAV9S1N5</accession>
<evidence type="ECO:0000313" key="2">
    <source>
        <dbReference type="Proteomes" id="UP001311232"/>
    </source>
</evidence>
<dbReference type="Proteomes" id="UP001311232">
    <property type="component" value="Unassembled WGS sequence"/>
</dbReference>
<dbReference type="EMBL" id="JAHHUM010000986">
    <property type="protein sequence ID" value="KAK5615255.1"/>
    <property type="molecule type" value="Genomic_DNA"/>
</dbReference>
<comment type="caution">
    <text evidence="1">The sequence shown here is derived from an EMBL/GenBank/DDBJ whole genome shotgun (WGS) entry which is preliminary data.</text>
</comment>